<evidence type="ECO:0000313" key="1">
    <source>
        <dbReference type="EMBL" id="EDR23470.1"/>
    </source>
</evidence>
<dbReference type="VEuPathDB" id="AmoebaDB:EDI_096020"/>
<organism evidence="2">
    <name type="scientific">Entamoeba dispar (strain ATCC PRA-260 / SAW760)</name>
    <dbReference type="NCBI Taxonomy" id="370354"/>
    <lineage>
        <taxon>Eukaryota</taxon>
        <taxon>Amoebozoa</taxon>
        <taxon>Evosea</taxon>
        <taxon>Archamoebae</taxon>
        <taxon>Mastigamoebida</taxon>
        <taxon>Entamoebidae</taxon>
        <taxon>Entamoeba</taxon>
    </lineage>
</organism>
<reference evidence="2" key="1">
    <citation type="submission" date="2007-12" db="EMBL/GenBank/DDBJ databases">
        <title>Annotation of Entamoeba dispar SAW760.</title>
        <authorList>
            <person name="Lorenzi H."/>
            <person name="Inman J."/>
            <person name="Schobel S."/>
            <person name="Amedeo P."/>
            <person name="Caler E."/>
        </authorList>
    </citation>
    <scope>NUCLEOTIDE SEQUENCE [LARGE SCALE GENOMIC DNA]</scope>
    <source>
        <strain evidence="2">ATCC PRA-260 / SAW760</strain>
    </source>
</reference>
<dbReference type="OrthoDB" id="29949at2759"/>
<dbReference type="InterPro" id="IPR016135">
    <property type="entry name" value="UBQ-conjugating_enzyme/RWD"/>
</dbReference>
<evidence type="ECO:0000313" key="2">
    <source>
        <dbReference type="Proteomes" id="UP000008076"/>
    </source>
</evidence>
<accession>B0EPP0</accession>
<name>B0EPP0_ENTDS</name>
<dbReference type="EMBL" id="DS550300">
    <property type="protein sequence ID" value="EDR23470.1"/>
    <property type="molecule type" value="Genomic_DNA"/>
</dbReference>
<dbReference type="AlphaFoldDB" id="B0EPP0"/>
<dbReference type="SUPFAM" id="SSF54495">
    <property type="entry name" value="UBC-like"/>
    <property type="match status" value="1"/>
</dbReference>
<dbReference type="eggNOG" id="ENOG502RDS6">
    <property type="taxonomic scope" value="Eukaryota"/>
</dbReference>
<dbReference type="RefSeq" id="XP_001740095.1">
    <property type="nucleotide sequence ID" value="XM_001740043.1"/>
</dbReference>
<keyword evidence="2" id="KW-1185">Reference proteome</keyword>
<proteinExistence type="predicted"/>
<sequence length="396" mass="45210">MLTEDFLNAYLISSGADYINKDIVIKEIVQVVNKHHLSICFDPITKTIVMYGELLYNYEIYQYSFPILVDFPSDYPKLLPIIKVNLPHIPRCSLLNSDGSFIFKQLLGDKTLPLVNIFEIIISQLKLIPLQSIPFYPLSSPISTVGSSQYKPNIIQSDLGHTKTESSLIYRKDIQFPKPNKVENGPVVVKPITPINVKPITPINVKPIAPINNKSELVINIKPISPVNAKPISLVNAKPTSPIRTQVKGNPPKPAQTIIIGKRHISGFENIDLYLDQIDYENKLEYLGELLGDQKITKEDYNRFKSDLRQIGPLPPPPENYEDILSLYKYGNIKRSEIYLNVSPSNKEEKGYIKNMDELDEMQRTFAEMFLDGDIDEEEMTFLNNSYKEHFRVKPE</sequence>
<protein>
    <recommendedName>
        <fullName evidence="3">UEV domain-containing protein</fullName>
    </recommendedName>
</protein>
<dbReference type="Proteomes" id="UP000008076">
    <property type="component" value="Unassembled WGS sequence"/>
</dbReference>
<evidence type="ECO:0008006" key="3">
    <source>
        <dbReference type="Google" id="ProtNLM"/>
    </source>
</evidence>
<gene>
    <name evidence="1" type="ORF">EDI_096020</name>
</gene>
<dbReference type="GeneID" id="5885250"/>
<dbReference type="OMA" id="MYGELLY"/>
<dbReference type="KEGG" id="edi:EDI_096020"/>